<gene>
    <name evidence="2" type="ORF">UW30_C0001G0093</name>
</gene>
<dbReference type="Pfam" id="PF07969">
    <property type="entry name" value="Amidohydro_3"/>
    <property type="match status" value="2"/>
</dbReference>
<feature type="domain" description="Amidohydrolase 3" evidence="1">
    <location>
        <begin position="420"/>
        <end position="495"/>
    </location>
</feature>
<dbReference type="InterPro" id="IPR013108">
    <property type="entry name" value="Amidohydro_3"/>
</dbReference>
<dbReference type="InterPro" id="IPR023100">
    <property type="entry name" value="D-aminoacylase_insert_dom_sf"/>
</dbReference>
<dbReference type="Proteomes" id="UP000034736">
    <property type="component" value="Unassembled WGS sequence"/>
</dbReference>
<dbReference type="PANTHER" id="PTHR11647">
    <property type="entry name" value="HYDRANTOINASE/DIHYDROPYRIMIDINASE FAMILY MEMBER"/>
    <property type="match status" value="1"/>
</dbReference>
<dbReference type="EMBL" id="LCHU01000001">
    <property type="protein sequence ID" value="KKT42368.1"/>
    <property type="molecule type" value="Genomic_DNA"/>
</dbReference>
<dbReference type="InterPro" id="IPR011059">
    <property type="entry name" value="Metal-dep_hydrolase_composite"/>
</dbReference>
<dbReference type="Gene3D" id="3.20.20.140">
    <property type="entry name" value="Metal-dependent hydrolases"/>
    <property type="match status" value="1"/>
</dbReference>
<dbReference type="PATRIC" id="fig|1618647.3.peg.94"/>
<protein>
    <submittedName>
        <fullName evidence="2">Dihydroorotase</fullName>
    </submittedName>
</protein>
<accession>A0A0G1H777</accession>
<dbReference type="GO" id="GO:0016811">
    <property type="term" value="F:hydrolase activity, acting on carbon-nitrogen (but not peptide) bonds, in linear amides"/>
    <property type="evidence" value="ECO:0007669"/>
    <property type="project" value="InterPro"/>
</dbReference>
<evidence type="ECO:0000313" key="3">
    <source>
        <dbReference type="Proteomes" id="UP000034736"/>
    </source>
</evidence>
<evidence type="ECO:0000259" key="1">
    <source>
        <dbReference type="Pfam" id="PF07969"/>
    </source>
</evidence>
<dbReference type="Gene3D" id="2.30.40.10">
    <property type="entry name" value="Urease, subunit C, domain 1"/>
    <property type="match status" value="1"/>
</dbReference>
<reference evidence="2 3" key="1">
    <citation type="journal article" date="2015" name="Nature">
        <title>rRNA introns, odd ribosomes, and small enigmatic genomes across a large radiation of phyla.</title>
        <authorList>
            <person name="Brown C.T."/>
            <person name="Hug L.A."/>
            <person name="Thomas B.C."/>
            <person name="Sharon I."/>
            <person name="Castelle C.J."/>
            <person name="Singh A."/>
            <person name="Wilkins M.J."/>
            <person name="Williams K.H."/>
            <person name="Banfield J.F."/>
        </authorList>
    </citation>
    <scope>NUCLEOTIDE SEQUENCE [LARGE SCALE GENOMIC DNA]</scope>
</reference>
<evidence type="ECO:0000313" key="2">
    <source>
        <dbReference type="EMBL" id="KKT42368.1"/>
    </source>
</evidence>
<proteinExistence type="predicted"/>
<sequence length="517" mass="56537">MAYSILIKNGTVIDGQGTPPRKADVGISGNYIKDIGDLSGASADKIIDATGHIVAPGFIDLTNHSDTYATIFSNPSQDSMVRQGVTTVLFGNCGESLAPITKKETLLGLNKWITASAINLDWNSMSEYYDALKDLRPGVNIASLVGHETLRRNTAAADEMAVLLESAMIQGAWGLSSNFSFRDWEGAVSETTKLLTVIKSFDGLYKIHLRDEGKNFLPSVASLIGVARVTGVRTAISHIKAIGRSSWDDFIKALHMIERAKESGLEIYFDVFPYLRTGSMLMNLLPEWAREGSDAVILKRISDPSDAPKILRDLKAITLHPEKIFIASAKVDKNIVGKTLAEISLKVSMEPEEIILEILKVNSLNITFFGKTIVARNLISALHHKGSVLASDGAGYDAEFQMSGDLVHPRSYGAYPRFFSIVSPKAKLKPEEAIEKMTSHPAKILGIRDRGVLSKNFLADVVVFSEDGFRDRATYKNPFRYPDGMKCVIVNGNIAFAEDGGKKIVRSGIILKRNIDA</sequence>
<dbReference type="PANTHER" id="PTHR11647:SF1">
    <property type="entry name" value="COLLAPSIN RESPONSE MEDIATOR PROTEIN"/>
    <property type="match status" value="1"/>
</dbReference>
<dbReference type="AlphaFoldDB" id="A0A0G1H777"/>
<dbReference type="SUPFAM" id="SSF51556">
    <property type="entry name" value="Metallo-dependent hydrolases"/>
    <property type="match status" value="1"/>
</dbReference>
<comment type="caution">
    <text evidence="2">The sequence shown here is derived from an EMBL/GenBank/DDBJ whole genome shotgun (WGS) entry which is preliminary data.</text>
</comment>
<dbReference type="InterPro" id="IPR032466">
    <property type="entry name" value="Metal_Hydrolase"/>
</dbReference>
<dbReference type="InterPro" id="IPR050378">
    <property type="entry name" value="Metallo-dep_Hydrolases_sf"/>
</dbReference>
<dbReference type="STRING" id="1618647.UW30_C0001G0093"/>
<organism evidence="2 3">
    <name type="scientific">Candidatus Giovannonibacteria bacterium GW2011_GWA2_44_13b</name>
    <dbReference type="NCBI Taxonomy" id="1618647"/>
    <lineage>
        <taxon>Bacteria</taxon>
        <taxon>Candidatus Giovannoniibacteriota</taxon>
    </lineage>
</organism>
<name>A0A0G1H777_9BACT</name>
<dbReference type="Gene3D" id="3.30.1490.130">
    <property type="entry name" value="D-aminoacylase. Domain 3"/>
    <property type="match status" value="1"/>
</dbReference>
<dbReference type="SUPFAM" id="SSF51338">
    <property type="entry name" value="Composite domain of metallo-dependent hydrolases"/>
    <property type="match status" value="1"/>
</dbReference>
<feature type="domain" description="Amidohydrolase 3" evidence="1">
    <location>
        <begin position="45"/>
        <end position="177"/>
    </location>
</feature>